<keyword evidence="2 6" id="KW-0812">Transmembrane</keyword>
<feature type="transmembrane region" description="Helical" evidence="6">
    <location>
        <begin position="63"/>
        <end position="85"/>
    </location>
</feature>
<dbReference type="EMBL" id="ML179171">
    <property type="protein sequence ID" value="THU96672.1"/>
    <property type="molecule type" value="Genomic_DNA"/>
</dbReference>
<dbReference type="SUPFAM" id="SSF103473">
    <property type="entry name" value="MFS general substrate transporter"/>
    <property type="match status" value="1"/>
</dbReference>
<feature type="transmembrane region" description="Helical" evidence="6">
    <location>
        <begin position="160"/>
        <end position="179"/>
    </location>
</feature>
<dbReference type="Gene3D" id="1.20.1250.20">
    <property type="entry name" value="MFS general substrate transporter like domains"/>
    <property type="match status" value="1"/>
</dbReference>
<evidence type="ECO:0000313" key="8">
    <source>
        <dbReference type="Proteomes" id="UP000297245"/>
    </source>
</evidence>
<keyword evidence="8" id="KW-1185">Reference proteome</keyword>
<dbReference type="AlphaFoldDB" id="A0A4S8M3E1"/>
<keyword evidence="3 6" id="KW-1133">Transmembrane helix</keyword>
<feature type="compositionally biased region" description="Basic and acidic residues" evidence="5">
    <location>
        <begin position="319"/>
        <end position="334"/>
    </location>
</feature>
<evidence type="ECO:0000256" key="3">
    <source>
        <dbReference type="ARBA" id="ARBA00022989"/>
    </source>
</evidence>
<sequence length="412" mass="44803">MACLSFIVVSLNSGGQETSWGSPEIIGLLVAAGISWIGFWVAEKYATMPIAPMKLFVKWEWRNVPLMIVVRTLLFFHNFAMIFYVPIFLQVIGLNEITSSALIIPFLLVAAVSSSTANMVCSKYGHVRTVFLAGLAFLPVGVGLMSTLSETSSIGRIVGYSLIAGFGFGSGTQLTMVIAQVGLPADELTTVTALVGASPSLGGTLGVAVIGSVINNAFRQRLLSSSSIISATAMNTTISLNPNDVVNTLRSFPEGDPARQVVVDAYVSAWQKGCWTLVGVAGLEILLFLFARRVQMDDGSKKESGDRVIEREVEEEEEERVREKETQKEKEKNANYKGKKTNSDVGEIEGIREERRETIGDENGQDDEVVQEERQVTTDDDQDQDQVVTATPVKGRIGAFLDRLLIGLRVKA</sequence>
<evidence type="ECO:0000256" key="6">
    <source>
        <dbReference type="SAM" id="Phobius"/>
    </source>
</evidence>
<dbReference type="OrthoDB" id="6770063at2759"/>
<evidence type="ECO:0000313" key="7">
    <source>
        <dbReference type="EMBL" id="THU96672.1"/>
    </source>
</evidence>
<feature type="compositionally biased region" description="Basic and acidic residues" evidence="5">
    <location>
        <begin position="300"/>
        <end position="311"/>
    </location>
</feature>
<dbReference type="PANTHER" id="PTHR23501:SF39">
    <property type="entry name" value="MULTIDRUG TRANSPORTER, PUTATIVE (AFU_ORTHOLOGUE AFUA_1G05010)-RELATED"/>
    <property type="match status" value="1"/>
</dbReference>
<feature type="region of interest" description="Disordered" evidence="5">
    <location>
        <begin position="300"/>
        <end position="385"/>
    </location>
</feature>
<dbReference type="InterPro" id="IPR036259">
    <property type="entry name" value="MFS_trans_sf"/>
</dbReference>
<dbReference type="InterPro" id="IPR011701">
    <property type="entry name" value="MFS"/>
</dbReference>
<feature type="transmembrane region" description="Helical" evidence="6">
    <location>
        <begin position="129"/>
        <end position="148"/>
    </location>
</feature>
<feature type="compositionally biased region" description="Basic and acidic residues" evidence="5">
    <location>
        <begin position="349"/>
        <end position="359"/>
    </location>
</feature>
<evidence type="ECO:0000256" key="2">
    <source>
        <dbReference type="ARBA" id="ARBA00022692"/>
    </source>
</evidence>
<accession>A0A4S8M3E1</accession>
<dbReference type="GO" id="GO:0005886">
    <property type="term" value="C:plasma membrane"/>
    <property type="evidence" value="ECO:0007669"/>
    <property type="project" value="TreeGrafter"/>
</dbReference>
<comment type="subcellular location">
    <subcellularLocation>
        <location evidence="1">Membrane</location>
        <topology evidence="1">Multi-pass membrane protein</topology>
    </subcellularLocation>
</comment>
<keyword evidence="4 6" id="KW-0472">Membrane</keyword>
<evidence type="ECO:0000256" key="4">
    <source>
        <dbReference type="ARBA" id="ARBA00023136"/>
    </source>
</evidence>
<feature type="transmembrane region" description="Helical" evidence="6">
    <location>
        <begin position="97"/>
        <end position="117"/>
    </location>
</feature>
<dbReference type="PANTHER" id="PTHR23501">
    <property type="entry name" value="MAJOR FACILITATOR SUPERFAMILY"/>
    <property type="match status" value="1"/>
</dbReference>
<dbReference type="Pfam" id="PF07690">
    <property type="entry name" value="MFS_1"/>
    <property type="match status" value="1"/>
</dbReference>
<name>A0A4S8M3E1_DENBC</name>
<protein>
    <submittedName>
        <fullName evidence="7">MFS general substrate transporter</fullName>
    </submittedName>
</protein>
<reference evidence="7 8" key="1">
    <citation type="journal article" date="2019" name="Nat. Ecol. Evol.">
        <title>Megaphylogeny resolves global patterns of mushroom evolution.</title>
        <authorList>
            <person name="Varga T."/>
            <person name="Krizsan K."/>
            <person name="Foldi C."/>
            <person name="Dima B."/>
            <person name="Sanchez-Garcia M."/>
            <person name="Sanchez-Ramirez S."/>
            <person name="Szollosi G.J."/>
            <person name="Szarkandi J.G."/>
            <person name="Papp V."/>
            <person name="Albert L."/>
            <person name="Andreopoulos W."/>
            <person name="Angelini C."/>
            <person name="Antonin V."/>
            <person name="Barry K.W."/>
            <person name="Bougher N.L."/>
            <person name="Buchanan P."/>
            <person name="Buyck B."/>
            <person name="Bense V."/>
            <person name="Catcheside P."/>
            <person name="Chovatia M."/>
            <person name="Cooper J."/>
            <person name="Damon W."/>
            <person name="Desjardin D."/>
            <person name="Finy P."/>
            <person name="Geml J."/>
            <person name="Haridas S."/>
            <person name="Hughes K."/>
            <person name="Justo A."/>
            <person name="Karasinski D."/>
            <person name="Kautmanova I."/>
            <person name="Kiss B."/>
            <person name="Kocsube S."/>
            <person name="Kotiranta H."/>
            <person name="LaButti K.M."/>
            <person name="Lechner B.E."/>
            <person name="Liimatainen K."/>
            <person name="Lipzen A."/>
            <person name="Lukacs Z."/>
            <person name="Mihaltcheva S."/>
            <person name="Morgado L.N."/>
            <person name="Niskanen T."/>
            <person name="Noordeloos M.E."/>
            <person name="Ohm R.A."/>
            <person name="Ortiz-Santana B."/>
            <person name="Ovrebo C."/>
            <person name="Racz N."/>
            <person name="Riley R."/>
            <person name="Savchenko A."/>
            <person name="Shiryaev A."/>
            <person name="Soop K."/>
            <person name="Spirin V."/>
            <person name="Szebenyi C."/>
            <person name="Tomsovsky M."/>
            <person name="Tulloss R.E."/>
            <person name="Uehling J."/>
            <person name="Grigoriev I.V."/>
            <person name="Vagvolgyi C."/>
            <person name="Papp T."/>
            <person name="Martin F.M."/>
            <person name="Miettinen O."/>
            <person name="Hibbett D.S."/>
            <person name="Nagy L.G."/>
        </authorList>
    </citation>
    <scope>NUCLEOTIDE SEQUENCE [LARGE SCALE GENOMIC DNA]</scope>
    <source>
        <strain evidence="7 8">CBS 962.96</strain>
    </source>
</reference>
<dbReference type="GO" id="GO:0022857">
    <property type="term" value="F:transmembrane transporter activity"/>
    <property type="evidence" value="ECO:0007669"/>
    <property type="project" value="InterPro"/>
</dbReference>
<evidence type="ECO:0000256" key="1">
    <source>
        <dbReference type="ARBA" id="ARBA00004141"/>
    </source>
</evidence>
<feature type="transmembrane region" description="Helical" evidence="6">
    <location>
        <begin position="191"/>
        <end position="214"/>
    </location>
</feature>
<organism evidence="7 8">
    <name type="scientific">Dendrothele bispora (strain CBS 962.96)</name>
    <dbReference type="NCBI Taxonomy" id="1314807"/>
    <lineage>
        <taxon>Eukaryota</taxon>
        <taxon>Fungi</taxon>
        <taxon>Dikarya</taxon>
        <taxon>Basidiomycota</taxon>
        <taxon>Agaricomycotina</taxon>
        <taxon>Agaricomycetes</taxon>
        <taxon>Agaricomycetidae</taxon>
        <taxon>Agaricales</taxon>
        <taxon>Agaricales incertae sedis</taxon>
        <taxon>Dendrothele</taxon>
    </lineage>
</organism>
<proteinExistence type="predicted"/>
<feature type="transmembrane region" description="Helical" evidence="6">
    <location>
        <begin position="25"/>
        <end position="42"/>
    </location>
</feature>
<gene>
    <name evidence="7" type="ORF">K435DRAFT_664005</name>
</gene>
<evidence type="ECO:0000256" key="5">
    <source>
        <dbReference type="SAM" id="MobiDB-lite"/>
    </source>
</evidence>
<dbReference type="Proteomes" id="UP000297245">
    <property type="component" value="Unassembled WGS sequence"/>
</dbReference>